<dbReference type="InterPro" id="IPR000792">
    <property type="entry name" value="Tscrpt_reg_LuxR_C"/>
</dbReference>
<keyword evidence="3" id="KW-0805">Transcription regulation</keyword>
<dbReference type="InterPro" id="IPR011006">
    <property type="entry name" value="CheY-like_superfamily"/>
</dbReference>
<evidence type="ECO:0000256" key="2">
    <source>
        <dbReference type="ARBA" id="ARBA00023012"/>
    </source>
</evidence>
<dbReference type="GO" id="GO:0003677">
    <property type="term" value="F:DNA binding"/>
    <property type="evidence" value="ECO:0007669"/>
    <property type="project" value="UniProtKB-KW"/>
</dbReference>
<proteinExistence type="predicted"/>
<keyword evidence="9" id="KW-0614">Plasmid</keyword>
<evidence type="ECO:0000313" key="10">
    <source>
        <dbReference type="Proteomes" id="UP000006798"/>
    </source>
</evidence>
<dbReference type="Proteomes" id="UP000006798">
    <property type="component" value="Plasmid pBB1"/>
</dbReference>
<geneLocation type="plasmid" evidence="9 10">
    <name>pBB1</name>
</geneLocation>
<evidence type="ECO:0000256" key="6">
    <source>
        <dbReference type="PROSITE-ProRule" id="PRU00169"/>
    </source>
</evidence>
<dbReference type="CDD" id="cd17537">
    <property type="entry name" value="REC_FixJ"/>
    <property type="match status" value="1"/>
</dbReference>
<dbReference type="CDD" id="cd06170">
    <property type="entry name" value="LuxR_C_like"/>
    <property type="match status" value="1"/>
</dbReference>
<keyword evidence="4" id="KW-0238">DNA-binding</keyword>
<keyword evidence="5" id="KW-0804">Transcription</keyword>
<dbReference type="EMBL" id="CP002879">
    <property type="protein sequence ID" value="AEI82641.1"/>
    <property type="molecule type" value="Genomic_DNA"/>
</dbReference>
<organism evidence="9 10">
    <name type="scientific">Cupriavidus necator (strain ATCC 43291 / DSM 13513 / CCUG 52238 / LMG 8453 / N-1)</name>
    <name type="common">Ralstonia eutropha</name>
    <dbReference type="NCBI Taxonomy" id="1042878"/>
    <lineage>
        <taxon>Bacteria</taxon>
        <taxon>Pseudomonadati</taxon>
        <taxon>Pseudomonadota</taxon>
        <taxon>Betaproteobacteria</taxon>
        <taxon>Burkholderiales</taxon>
        <taxon>Burkholderiaceae</taxon>
        <taxon>Cupriavidus</taxon>
    </lineage>
</organism>
<dbReference type="SUPFAM" id="SSF46894">
    <property type="entry name" value="C-terminal effector domain of the bipartite response regulators"/>
    <property type="match status" value="1"/>
</dbReference>
<dbReference type="Pfam" id="PF00196">
    <property type="entry name" value="GerE"/>
    <property type="match status" value="1"/>
</dbReference>
<sequence>MNPIEPLVFLVDDDFSVREGLTSLVRSVGLRVEAFASAQEFLDFARPDAPTCLVLDVRMPGLSGLDLQRMLLDAKDRIPVIFITGHGDIPMTVRAMKAGALEFLPKPFREEDLLSAIREALAHNFITRQQQAERGELEHRYATLTAREREVMPLIVRGMLNKQVAADFGIAEVTIKVHRHNIMQKMKARSLPELVRMVEKLQSGVSSEGKDSAI</sequence>
<feature type="domain" description="Response regulatory" evidence="8">
    <location>
        <begin position="7"/>
        <end position="121"/>
    </location>
</feature>
<evidence type="ECO:0000256" key="5">
    <source>
        <dbReference type="ARBA" id="ARBA00023163"/>
    </source>
</evidence>
<feature type="modified residue" description="4-aspartylphosphate" evidence="6">
    <location>
        <position position="56"/>
    </location>
</feature>
<protein>
    <submittedName>
        <fullName evidence="9">Two-component response regulator</fullName>
    </submittedName>
</protein>
<dbReference type="Pfam" id="PF00072">
    <property type="entry name" value="Response_reg"/>
    <property type="match status" value="1"/>
</dbReference>
<dbReference type="AlphaFoldDB" id="F8GVM1"/>
<evidence type="ECO:0000256" key="1">
    <source>
        <dbReference type="ARBA" id="ARBA00022553"/>
    </source>
</evidence>
<dbReference type="KEGG" id="cnc:CNE_BB1p12400"/>
<dbReference type="HOGENOM" id="CLU_000445_90_4_4"/>
<accession>F8GVM1</accession>
<name>F8GVM1_CUPNN</name>
<dbReference type="PRINTS" id="PR00038">
    <property type="entry name" value="HTHLUXR"/>
</dbReference>
<evidence type="ECO:0000259" key="8">
    <source>
        <dbReference type="PROSITE" id="PS50110"/>
    </source>
</evidence>
<dbReference type="Gene3D" id="3.40.50.2300">
    <property type="match status" value="1"/>
</dbReference>
<evidence type="ECO:0000256" key="3">
    <source>
        <dbReference type="ARBA" id="ARBA00023015"/>
    </source>
</evidence>
<dbReference type="PROSITE" id="PS00622">
    <property type="entry name" value="HTH_LUXR_1"/>
    <property type="match status" value="1"/>
</dbReference>
<reference evidence="9 10" key="1">
    <citation type="journal article" date="2011" name="J. Bacteriol.">
        <title>Complete genome sequence of the type strain Cupriavidus necator N-1.</title>
        <authorList>
            <person name="Poehlein A."/>
            <person name="Kusian B."/>
            <person name="Friedrich B."/>
            <person name="Daniel R."/>
            <person name="Bowien B."/>
        </authorList>
    </citation>
    <scope>NUCLEOTIDE SEQUENCE [LARGE SCALE GENOMIC DNA]</scope>
    <source>
        <strain evidence="10">ATCC 43291 / DSM 13513 / CCUG 52238 / LMG 8453 / N-1</strain>
        <plasmid evidence="9 10">pBB1</plasmid>
    </source>
</reference>
<evidence type="ECO:0000313" key="9">
    <source>
        <dbReference type="EMBL" id="AEI82641.1"/>
    </source>
</evidence>
<feature type="domain" description="HTH luxR-type" evidence="7">
    <location>
        <begin position="137"/>
        <end position="202"/>
    </location>
</feature>
<dbReference type="PANTHER" id="PTHR44688">
    <property type="entry name" value="DNA-BINDING TRANSCRIPTIONAL ACTIVATOR DEVR_DOSR"/>
    <property type="match status" value="1"/>
</dbReference>
<dbReference type="RefSeq" id="WP_013959673.1">
    <property type="nucleotide sequence ID" value="NC_015727.1"/>
</dbReference>
<keyword evidence="2" id="KW-0902">Two-component regulatory system</keyword>
<dbReference type="InterPro" id="IPR001789">
    <property type="entry name" value="Sig_transdc_resp-reg_receiver"/>
</dbReference>
<dbReference type="InterPro" id="IPR016032">
    <property type="entry name" value="Sig_transdc_resp-reg_C-effctor"/>
</dbReference>
<dbReference type="FunFam" id="3.40.50.2300:FF:000018">
    <property type="entry name" value="DNA-binding transcriptional regulator NtrC"/>
    <property type="match status" value="1"/>
</dbReference>
<dbReference type="SMART" id="SM00448">
    <property type="entry name" value="REC"/>
    <property type="match status" value="1"/>
</dbReference>
<dbReference type="GO" id="GO:0006355">
    <property type="term" value="P:regulation of DNA-templated transcription"/>
    <property type="evidence" value="ECO:0007669"/>
    <property type="project" value="InterPro"/>
</dbReference>
<dbReference type="PANTHER" id="PTHR44688:SF16">
    <property type="entry name" value="DNA-BINDING TRANSCRIPTIONAL ACTIVATOR DEVR_DOSR"/>
    <property type="match status" value="1"/>
</dbReference>
<evidence type="ECO:0000259" key="7">
    <source>
        <dbReference type="PROSITE" id="PS50043"/>
    </source>
</evidence>
<dbReference type="PROSITE" id="PS50043">
    <property type="entry name" value="HTH_LUXR_2"/>
    <property type="match status" value="1"/>
</dbReference>
<dbReference type="InterPro" id="IPR036388">
    <property type="entry name" value="WH-like_DNA-bd_sf"/>
</dbReference>
<dbReference type="GeneID" id="34311581"/>
<gene>
    <name evidence="9" type="ordered locus">CNE_BB1p12400</name>
</gene>
<dbReference type="PROSITE" id="PS50110">
    <property type="entry name" value="RESPONSE_REGULATORY"/>
    <property type="match status" value="1"/>
</dbReference>
<dbReference type="SUPFAM" id="SSF52172">
    <property type="entry name" value="CheY-like"/>
    <property type="match status" value="1"/>
</dbReference>
<dbReference type="SMART" id="SM00421">
    <property type="entry name" value="HTH_LUXR"/>
    <property type="match status" value="1"/>
</dbReference>
<dbReference type="Gene3D" id="1.10.10.10">
    <property type="entry name" value="Winged helix-like DNA-binding domain superfamily/Winged helix DNA-binding domain"/>
    <property type="match status" value="1"/>
</dbReference>
<evidence type="ECO:0000256" key="4">
    <source>
        <dbReference type="ARBA" id="ARBA00023125"/>
    </source>
</evidence>
<keyword evidence="1 6" id="KW-0597">Phosphoprotein</keyword>
<dbReference type="GO" id="GO:0000160">
    <property type="term" value="P:phosphorelay signal transduction system"/>
    <property type="evidence" value="ECO:0007669"/>
    <property type="project" value="UniProtKB-KW"/>
</dbReference>